<dbReference type="InterPro" id="IPR010982">
    <property type="entry name" value="Lambda_DNA-bd_dom_sf"/>
</dbReference>
<reference evidence="2 3" key="1">
    <citation type="submission" date="2022-06" db="EMBL/GenBank/DDBJ databases">
        <title>Acetobacer genomes from food samples.</title>
        <authorList>
            <person name="Sombolestani A."/>
        </authorList>
    </citation>
    <scope>NUCLEOTIDE SEQUENCE [LARGE SCALE GENOMIC DNA]</scope>
    <source>
        <strain evidence="2 3">R-83285</strain>
    </source>
</reference>
<dbReference type="SUPFAM" id="SSF47413">
    <property type="entry name" value="lambda repressor-like DNA-binding domains"/>
    <property type="match status" value="1"/>
</dbReference>
<evidence type="ECO:0000256" key="1">
    <source>
        <dbReference type="ARBA" id="ARBA00023125"/>
    </source>
</evidence>
<dbReference type="RefSeq" id="WP_165990993.1">
    <property type="nucleotide sequence ID" value="NZ_JAMYZY010000003.1"/>
</dbReference>
<gene>
    <name evidence="2" type="ORF">NKW50_04085</name>
</gene>
<sequence length="89" mass="9752">MRPAPNRCPTHPGEILREDVLPALGKTKGEIAALLGISRQHLHDVLSESKPISPVVAVRIGKLCGNGPTLWNRMQSAYDEWHHINAGDI</sequence>
<dbReference type="CDD" id="cd00093">
    <property type="entry name" value="HTH_XRE"/>
    <property type="match status" value="1"/>
</dbReference>
<dbReference type="InterPro" id="IPR013430">
    <property type="entry name" value="Toxin_antidote_HigA"/>
</dbReference>
<keyword evidence="3" id="KW-1185">Reference proteome</keyword>
<comment type="caution">
    <text evidence="2">The sequence shown here is derived from an EMBL/GenBank/DDBJ whole genome shotgun (WGS) entry which is preliminary data.</text>
</comment>
<keyword evidence="1" id="KW-0238">DNA-binding</keyword>
<dbReference type="InterPro" id="IPR001387">
    <property type="entry name" value="Cro/C1-type_HTH"/>
</dbReference>
<dbReference type="NCBIfam" id="TIGR02607">
    <property type="entry name" value="antidote_HigA"/>
    <property type="match status" value="1"/>
</dbReference>
<dbReference type="PANTHER" id="PTHR36924:SF1">
    <property type="entry name" value="ANTITOXIN HIGA-1"/>
    <property type="match status" value="1"/>
</dbReference>
<dbReference type="EMBL" id="JAMYZZ010000003">
    <property type="protein sequence ID" value="MCP1257768.1"/>
    <property type="molecule type" value="Genomic_DNA"/>
</dbReference>
<accession>A0ABT1EXU3</accession>
<protein>
    <submittedName>
        <fullName evidence="2">HigA family addiction module antitoxin</fullName>
    </submittedName>
</protein>
<name>A0ABT1EXU3_9PROT</name>
<dbReference type="PANTHER" id="PTHR36924">
    <property type="entry name" value="ANTITOXIN HIGA-1"/>
    <property type="match status" value="1"/>
</dbReference>
<evidence type="ECO:0000313" key="3">
    <source>
        <dbReference type="Proteomes" id="UP001523528"/>
    </source>
</evidence>
<proteinExistence type="predicted"/>
<organism evidence="2 3">
    <name type="scientific">Acetobacter lambici</name>
    <dbReference type="NCBI Taxonomy" id="1332824"/>
    <lineage>
        <taxon>Bacteria</taxon>
        <taxon>Pseudomonadati</taxon>
        <taxon>Pseudomonadota</taxon>
        <taxon>Alphaproteobacteria</taxon>
        <taxon>Acetobacterales</taxon>
        <taxon>Acetobacteraceae</taxon>
        <taxon>Acetobacter</taxon>
    </lineage>
</organism>
<evidence type="ECO:0000313" key="2">
    <source>
        <dbReference type="EMBL" id="MCP1257768.1"/>
    </source>
</evidence>
<dbReference type="Proteomes" id="UP001523528">
    <property type="component" value="Unassembled WGS sequence"/>
</dbReference>
<dbReference type="Gene3D" id="1.10.260.40">
    <property type="entry name" value="lambda repressor-like DNA-binding domains"/>
    <property type="match status" value="1"/>
</dbReference>